<evidence type="ECO:0000313" key="2">
    <source>
        <dbReference type="EMBL" id="KAK9139803.1"/>
    </source>
</evidence>
<dbReference type="Proteomes" id="UP001419268">
    <property type="component" value="Unassembled WGS sequence"/>
</dbReference>
<name>A0AAP0JUQ2_9MAGN</name>
<protein>
    <submittedName>
        <fullName evidence="2">Uncharacterized protein</fullName>
    </submittedName>
</protein>
<organism evidence="2 3">
    <name type="scientific">Stephania cephalantha</name>
    <dbReference type="NCBI Taxonomy" id="152367"/>
    <lineage>
        <taxon>Eukaryota</taxon>
        <taxon>Viridiplantae</taxon>
        <taxon>Streptophyta</taxon>
        <taxon>Embryophyta</taxon>
        <taxon>Tracheophyta</taxon>
        <taxon>Spermatophyta</taxon>
        <taxon>Magnoliopsida</taxon>
        <taxon>Ranunculales</taxon>
        <taxon>Menispermaceae</taxon>
        <taxon>Menispermoideae</taxon>
        <taxon>Cissampelideae</taxon>
        <taxon>Stephania</taxon>
    </lineage>
</organism>
<proteinExistence type="predicted"/>
<comment type="caution">
    <text evidence="2">The sequence shown here is derived from an EMBL/GenBank/DDBJ whole genome shotgun (WGS) entry which is preliminary data.</text>
</comment>
<dbReference type="AlphaFoldDB" id="A0AAP0JUQ2"/>
<evidence type="ECO:0000313" key="3">
    <source>
        <dbReference type="Proteomes" id="UP001419268"/>
    </source>
</evidence>
<dbReference type="EMBL" id="JBBNAG010000004">
    <property type="protein sequence ID" value="KAK9139803.1"/>
    <property type="molecule type" value="Genomic_DNA"/>
</dbReference>
<evidence type="ECO:0000256" key="1">
    <source>
        <dbReference type="SAM" id="MobiDB-lite"/>
    </source>
</evidence>
<accession>A0AAP0JUQ2</accession>
<feature type="region of interest" description="Disordered" evidence="1">
    <location>
        <begin position="319"/>
        <end position="418"/>
    </location>
</feature>
<keyword evidence="3" id="KW-1185">Reference proteome</keyword>
<reference evidence="2 3" key="1">
    <citation type="submission" date="2024-01" db="EMBL/GenBank/DDBJ databases">
        <title>Genome assemblies of Stephania.</title>
        <authorList>
            <person name="Yang L."/>
        </authorList>
    </citation>
    <scope>NUCLEOTIDE SEQUENCE [LARGE SCALE GENOMIC DNA]</scope>
    <source>
        <strain evidence="2">JXDWG</strain>
        <tissue evidence="2">Leaf</tissue>
    </source>
</reference>
<feature type="region of interest" description="Disordered" evidence="1">
    <location>
        <begin position="1"/>
        <end position="30"/>
    </location>
</feature>
<gene>
    <name evidence="2" type="ORF">Scep_009484</name>
</gene>
<feature type="compositionally biased region" description="Basic and acidic residues" evidence="1">
    <location>
        <begin position="1"/>
        <end position="10"/>
    </location>
</feature>
<sequence length="418" mass="44726">MAERDGDRRPSSGSRGLVGRRRCSSVGDDRQQVAGWPVVWRGYAKGSRTAAPARTEPARRAVAAAMTQTSERGPEARLMMAQRGEPTTAAARSRGAGPQLAGADRQLGCNKGIGSSWTAAVGSGDCSATPAAAVARQLCRQWRGDGGGVASTSARAGRQGSRPKHECLMVQRRVTLVYYSSQHRRSLAVARDRVRDPVECTDKDSDLVMHRDKDMDMFHLDRDFNVSVWAYGQPGTAELETDSCYCLRDVALAYIDGRRQMACSLLGGLGGAQLVVEEPSLSRRSPALQSKMGVWPWASMALGRYGSWAVWPGRAKGSWTAASGEIEPAKASDDRDIDETNDEHGPASSDGDDGMARRATQQEGGGDDDDGGAREPTTAEFQKERGAGPRCGATLAAQQQAGRIGRMMDGHGGLAWRS</sequence>